<dbReference type="AlphaFoldDB" id="A0AAE1CL07"/>
<protein>
    <submittedName>
        <fullName evidence="2">Uncharacterized protein</fullName>
    </submittedName>
</protein>
<dbReference type="Proteomes" id="UP001283361">
    <property type="component" value="Unassembled WGS sequence"/>
</dbReference>
<proteinExistence type="predicted"/>
<evidence type="ECO:0000313" key="2">
    <source>
        <dbReference type="EMBL" id="KAK3706667.1"/>
    </source>
</evidence>
<organism evidence="2 3">
    <name type="scientific">Elysia crispata</name>
    <name type="common">lettuce slug</name>
    <dbReference type="NCBI Taxonomy" id="231223"/>
    <lineage>
        <taxon>Eukaryota</taxon>
        <taxon>Metazoa</taxon>
        <taxon>Spiralia</taxon>
        <taxon>Lophotrochozoa</taxon>
        <taxon>Mollusca</taxon>
        <taxon>Gastropoda</taxon>
        <taxon>Heterobranchia</taxon>
        <taxon>Euthyneura</taxon>
        <taxon>Panpulmonata</taxon>
        <taxon>Sacoglossa</taxon>
        <taxon>Placobranchoidea</taxon>
        <taxon>Plakobranchidae</taxon>
        <taxon>Elysia</taxon>
    </lineage>
</organism>
<gene>
    <name evidence="2" type="ORF">RRG08_009304</name>
</gene>
<evidence type="ECO:0000313" key="3">
    <source>
        <dbReference type="Proteomes" id="UP001283361"/>
    </source>
</evidence>
<comment type="caution">
    <text evidence="2">The sequence shown here is derived from an EMBL/GenBank/DDBJ whole genome shotgun (WGS) entry which is preliminary data.</text>
</comment>
<keyword evidence="3" id="KW-1185">Reference proteome</keyword>
<accession>A0AAE1CL07</accession>
<feature type="region of interest" description="Disordered" evidence="1">
    <location>
        <begin position="40"/>
        <end position="65"/>
    </location>
</feature>
<reference evidence="2" key="1">
    <citation type="journal article" date="2023" name="G3 (Bethesda)">
        <title>A reference genome for the long-term kleptoplast-retaining sea slug Elysia crispata morphotype clarki.</title>
        <authorList>
            <person name="Eastman K.E."/>
            <person name="Pendleton A.L."/>
            <person name="Shaikh M.A."/>
            <person name="Suttiyut T."/>
            <person name="Ogas R."/>
            <person name="Tomko P."/>
            <person name="Gavelis G."/>
            <person name="Widhalm J.R."/>
            <person name="Wisecaver J.H."/>
        </authorList>
    </citation>
    <scope>NUCLEOTIDE SEQUENCE</scope>
    <source>
        <strain evidence="2">ECLA1</strain>
    </source>
</reference>
<dbReference type="EMBL" id="JAWDGP010007743">
    <property type="protein sequence ID" value="KAK3706667.1"/>
    <property type="molecule type" value="Genomic_DNA"/>
</dbReference>
<evidence type="ECO:0000256" key="1">
    <source>
        <dbReference type="SAM" id="MobiDB-lite"/>
    </source>
</evidence>
<sequence>MSICFCFDEVEARDKRQEKGQDCYNNCDCLDVYHSIERKNIKDNPDNNNNQTRDTEPGETNSLGTVRYPTSYRLIQSPSSRPATVSYSPRALDQLPSHTVPEVKTSYRLIQSPSSRPASVSYSPWCLYSGKALNTSCEVLKLTLKL</sequence>
<name>A0AAE1CL07_9GAST</name>